<dbReference type="PANTHER" id="PTHR43245:SF51">
    <property type="entry name" value="SHORT CHAIN DEHYDROGENASE_REDUCTASE FAMILY 42E, MEMBER 2"/>
    <property type="match status" value="1"/>
</dbReference>
<keyword evidence="2" id="KW-0560">Oxidoreductase</keyword>
<gene>
    <name evidence="5" type="ORF">Ctob_001088</name>
</gene>
<evidence type="ECO:0000313" key="5">
    <source>
        <dbReference type="EMBL" id="KOO21046.1"/>
    </source>
</evidence>
<dbReference type="SUPFAM" id="SSF55961">
    <property type="entry name" value="Bet v1-like"/>
    <property type="match status" value="1"/>
</dbReference>
<dbReference type="InterPro" id="IPR019587">
    <property type="entry name" value="Polyketide_cyclase/dehydratase"/>
</dbReference>
<feature type="region of interest" description="Disordered" evidence="3">
    <location>
        <begin position="1"/>
        <end position="22"/>
    </location>
</feature>
<dbReference type="EMBL" id="JWZX01003393">
    <property type="protein sequence ID" value="KOO21046.1"/>
    <property type="molecule type" value="Genomic_DNA"/>
</dbReference>
<keyword evidence="6" id="KW-1185">Reference proteome</keyword>
<dbReference type="SMART" id="SM00822">
    <property type="entry name" value="PKS_KR"/>
    <property type="match status" value="1"/>
</dbReference>
<reference evidence="6" key="1">
    <citation type="journal article" date="2015" name="PLoS Genet.">
        <title>Genome Sequence and Transcriptome Analyses of Chrysochromulina tobin: Metabolic Tools for Enhanced Algal Fitness in the Prominent Order Prymnesiales (Haptophyceae).</title>
        <authorList>
            <person name="Hovde B.T."/>
            <person name="Deodato C.R."/>
            <person name="Hunsperger H.M."/>
            <person name="Ryken S.A."/>
            <person name="Yost W."/>
            <person name="Jha R.K."/>
            <person name="Patterson J."/>
            <person name="Monnat R.J. Jr."/>
            <person name="Barlow S.B."/>
            <person name="Starkenburg S.R."/>
            <person name="Cattolico R.A."/>
        </authorList>
    </citation>
    <scope>NUCLEOTIDE SEQUENCE</scope>
    <source>
        <strain evidence="6">CCMP291</strain>
    </source>
</reference>
<protein>
    <submittedName>
        <fullName evidence="5">Hsd3b1 protein</fullName>
    </submittedName>
</protein>
<dbReference type="Gene3D" id="3.30.530.20">
    <property type="match status" value="1"/>
</dbReference>
<comment type="caution">
    <text evidence="5">The sequence shown here is derived from an EMBL/GenBank/DDBJ whole genome shotgun (WGS) entry which is preliminary data.</text>
</comment>
<proteinExistence type="inferred from homology"/>
<dbReference type="SUPFAM" id="SSF51735">
    <property type="entry name" value="NAD(P)-binding Rossmann-fold domains"/>
    <property type="match status" value="1"/>
</dbReference>
<feature type="domain" description="Ketoreductase" evidence="4">
    <location>
        <begin position="268"/>
        <end position="457"/>
    </location>
</feature>
<dbReference type="GO" id="GO:0006694">
    <property type="term" value="P:steroid biosynthetic process"/>
    <property type="evidence" value="ECO:0007669"/>
    <property type="project" value="InterPro"/>
</dbReference>
<evidence type="ECO:0000256" key="1">
    <source>
        <dbReference type="ARBA" id="ARBA00009219"/>
    </source>
</evidence>
<dbReference type="InterPro" id="IPR023393">
    <property type="entry name" value="START-like_dom_sf"/>
</dbReference>
<dbReference type="Pfam" id="PF10604">
    <property type="entry name" value="Polyketide_cyc2"/>
    <property type="match status" value="1"/>
</dbReference>
<evidence type="ECO:0000256" key="2">
    <source>
        <dbReference type="ARBA" id="ARBA00023002"/>
    </source>
</evidence>
<dbReference type="Proteomes" id="UP000037460">
    <property type="component" value="Unassembled WGS sequence"/>
</dbReference>
<dbReference type="InterPro" id="IPR050177">
    <property type="entry name" value="Lipid_A_modif_metabolic_enz"/>
</dbReference>
<dbReference type="AlphaFoldDB" id="A0A0M0J3C0"/>
<dbReference type="PANTHER" id="PTHR43245">
    <property type="entry name" value="BIFUNCTIONAL POLYMYXIN RESISTANCE PROTEIN ARNA"/>
    <property type="match status" value="1"/>
</dbReference>
<dbReference type="OrthoDB" id="10262413at2759"/>
<name>A0A0M0J3C0_9EUKA</name>
<evidence type="ECO:0000313" key="6">
    <source>
        <dbReference type="Proteomes" id="UP000037460"/>
    </source>
</evidence>
<dbReference type="Pfam" id="PF01073">
    <property type="entry name" value="3Beta_HSD"/>
    <property type="match status" value="1"/>
</dbReference>
<evidence type="ECO:0000259" key="4">
    <source>
        <dbReference type="SMART" id="SM00822"/>
    </source>
</evidence>
<dbReference type="InterPro" id="IPR002225">
    <property type="entry name" value="3Beta_OHSteriod_DH/Estase"/>
</dbReference>
<evidence type="ECO:0000256" key="3">
    <source>
        <dbReference type="SAM" id="MobiDB-lite"/>
    </source>
</evidence>
<sequence>MPSFGMMLSQFGLTSPDPDRRLRRREGQSDREFLMGDSYRTHFSCQFGCPGLTVHMENGAAATDSFSLDQPPRLAWDGISAGWGLLGSTLTGMLMPDIVIRPTPVVIAAPPEYVWRVLLDFERYKEWNPFHRDVRVVDQPGGTVAVSLTVDMGELLGTLVSEETVYYVDEKRYILAYGIGRKGPACLRAVWLVPTANGGTIFNSWDTIGGVPALLSRGHIHRTVVRGFEAQHLAIRERVHSLRYAEACRGTSDRSDVSAAHVAPEPLAVCVVTGGCGFLGAHIVRLLCLLDGVTSVHVIDVQLPQPDSGLPMAANGCKWRGGGKVEVHQMSITDTPALDELFTRIRPTTVFHTASLIDLRDDAASQDALEHVNVDGTRALLALAAQHGATRFVYTSSIECTYAYNRSVQADEEHPYSAHPTNSYQRTKVAAERLVLEANSAKMATVSVRPAHIVGDPLEDDLYFLSGVQACFSEELSLPSLDVSGKSAKMSMVHVENCALLHVLAAAKCRIGARPVRSVAGRKFNATDFDENIVCIYHALAGSSGPWIVLPSWLLFLLVHAALWLHWLVGWASSGSVKLLPPKTGLHHGALAASKECTLSGRRARQVFGYEPIISREGGIKAAAQSREAALLRAKGSAACHPVHMIGKLELCKALGYPVVIDSPSGSPMTRPNAPSR</sequence>
<dbReference type="InterPro" id="IPR036291">
    <property type="entry name" value="NAD(P)-bd_dom_sf"/>
</dbReference>
<dbReference type="CDD" id="cd07822">
    <property type="entry name" value="SRPBCC_4"/>
    <property type="match status" value="1"/>
</dbReference>
<organism evidence="5 6">
    <name type="scientific">Chrysochromulina tobinii</name>
    <dbReference type="NCBI Taxonomy" id="1460289"/>
    <lineage>
        <taxon>Eukaryota</taxon>
        <taxon>Haptista</taxon>
        <taxon>Haptophyta</taxon>
        <taxon>Prymnesiophyceae</taxon>
        <taxon>Prymnesiales</taxon>
        <taxon>Chrysochromulinaceae</taxon>
        <taxon>Chrysochromulina</taxon>
    </lineage>
</organism>
<dbReference type="Gene3D" id="3.40.50.720">
    <property type="entry name" value="NAD(P)-binding Rossmann-like Domain"/>
    <property type="match status" value="1"/>
</dbReference>
<dbReference type="InterPro" id="IPR057326">
    <property type="entry name" value="KR_dom"/>
</dbReference>
<dbReference type="GO" id="GO:0016616">
    <property type="term" value="F:oxidoreductase activity, acting on the CH-OH group of donors, NAD or NADP as acceptor"/>
    <property type="evidence" value="ECO:0007669"/>
    <property type="project" value="InterPro"/>
</dbReference>
<accession>A0A0M0J3C0</accession>
<comment type="similarity">
    <text evidence="1">Belongs to the 3-beta-HSD family.</text>
</comment>